<keyword evidence="8" id="KW-0408">Iron</keyword>
<evidence type="ECO:0000256" key="12">
    <source>
        <dbReference type="ARBA" id="ARBA00023170"/>
    </source>
</evidence>
<evidence type="ECO:0000256" key="6">
    <source>
        <dbReference type="ARBA" id="ARBA00022692"/>
    </source>
</evidence>
<feature type="compositionally biased region" description="Basic residues" evidence="17">
    <location>
        <begin position="68"/>
        <end position="85"/>
    </location>
</feature>
<feature type="compositionally biased region" description="Polar residues" evidence="17">
    <location>
        <begin position="42"/>
        <end position="54"/>
    </location>
</feature>
<feature type="region of interest" description="Disordered" evidence="17">
    <location>
        <begin position="42"/>
        <end position="97"/>
    </location>
</feature>
<evidence type="ECO:0000256" key="16">
    <source>
        <dbReference type="RuleBase" id="RU003357"/>
    </source>
</evidence>
<reference evidence="20 21" key="1">
    <citation type="journal article" date="2014" name="Int. J. Syst. Evol. Microbiol.">
        <title>Bradyrhizobium ottawaense sp. nov., a symbiotic nitrogen fixing bacterium from root nodules of soybeans in Canada.</title>
        <authorList>
            <person name="Yu X."/>
            <person name="Cloutier S."/>
            <person name="Tambong J.T."/>
            <person name="Bromfield E.S."/>
        </authorList>
    </citation>
    <scope>NUCLEOTIDE SEQUENCE [LARGE SCALE GENOMIC DNA]</scope>
    <source>
        <strain evidence="20 21">OO99</strain>
    </source>
</reference>
<dbReference type="InterPro" id="IPR039426">
    <property type="entry name" value="TonB-dep_rcpt-like"/>
</dbReference>
<dbReference type="PANTHER" id="PTHR32552">
    <property type="entry name" value="FERRICHROME IRON RECEPTOR-RELATED"/>
    <property type="match status" value="1"/>
</dbReference>
<protein>
    <submittedName>
        <fullName evidence="20">TonB-dependent siderophore receptor</fullName>
    </submittedName>
</protein>
<name>A0A2U8P536_9BRAD</name>
<dbReference type="Pfam" id="PF00593">
    <property type="entry name" value="TonB_dep_Rec_b-barrel"/>
    <property type="match status" value="1"/>
</dbReference>
<evidence type="ECO:0000256" key="4">
    <source>
        <dbReference type="ARBA" id="ARBA00022452"/>
    </source>
</evidence>
<dbReference type="EMBL" id="CP029425">
    <property type="protein sequence ID" value="AWL92845.1"/>
    <property type="molecule type" value="Genomic_DNA"/>
</dbReference>
<evidence type="ECO:0000259" key="18">
    <source>
        <dbReference type="Pfam" id="PF00593"/>
    </source>
</evidence>
<evidence type="ECO:0000256" key="15">
    <source>
        <dbReference type="PROSITE-ProRule" id="PRU10144"/>
    </source>
</evidence>
<evidence type="ECO:0000256" key="13">
    <source>
        <dbReference type="ARBA" id="ARBA00023237"/>
    </source>
</evidence>
<sequence length="772" mass="82863">MRRGINKKRLRGTMIHDWNGTRVFWLVSVSMLLTTTSSFAQQSNVQPSTGSGQSLPPVAVSAPERRAVPVRRQHSSNAMRARRQAAGRQSAPAASAPATVGAQRAALPVPYVGGQVARGGQLGLLGNKDYMDTPYSLASYTEKTIRDQQATSVAEVLTNSDPSVRAAIGSSNRYDALTIRGFRVENSEIALNGLYGLVPAYRVNPAPIERIELLKGPGAFLNGMAPQGSIGGSVNVVTKRAYEDLTRLTVGYMSNARFGREVDVARRYGDQKEWGVRFNGGFNGGDTTIDRQSVRDGVGSLGVDYRGERFRWSADVIYQDDWMKAAARGYTPVKGIAVPNAPDPRINLAQPFDYARTKSLTGLTRAEYDLSNNVTMFGAIGANQFGYDKREAPGATILTTSGDALSTSRFQTGKSEAVSGEAGVRARFDTGPVGHEVVVSGSVLNRTDWLGQTNYGNYLTNIYTPTLLAGPGTPVSSFAEGKSDFLGLRSVGVADTLSMMNGMLQVTVGARQQQVIANGFDPASGLETAHYDQSATSPSVALLVRPIKEVSFYASYIEGLSPSPTPPAGAANTNAVFAPFKTRQYEVGTKLDLGRFGASLAAFQISLPSGVVDPATKIYSLDGEQRNRGVELNTFGEVAPGIRVLGGVTYLDARLTKTEGHLHDGNHAVGAPGWQSNLGIEWDAPFLPGLTATARTIYTSRAYVSTDNIQSVPAWMTFDLGARYATSLAGRPTTFRGSVTNLFDNRYWIGNPTGYVISGMPRTLWLSMSVDF</sequence>
<dbReference type="CDD" id="cd01347">
    <property type="entry name" value="ligand_gated_channel"/>
    <property type="match status" value="1"/>
</dbReference>
<keyword evidence="11 14" id="KW-0472">Membrane</keyword>
<dbReference type="InterPro" id="IPR000531">
    <property type="entry name" value="Beta-barrel_TonB"/>
</dbReference>
<evidence type="ECO:0000256" key="17">
    <source>
        <dbReference type="SAM" id="MobiDB-lite"/>
    </source>
</evidence>
<dbReference type="Proteomes" id="UP000215703">
    <property type="component" value="Chromosome"/>
</dbReference>
<evidence type="ECO:0000256" key="5">
    <source>
        <dbReference type="ARBA" id="ARBA00022496"/>
    </source>
</evidence>
<dbReference type="PANTHER" id="PTHR32552:SF82">
    <property type="entry name" value="FCUA PROTEIN"/>
    <property type="match status" value="1"/>
</dbReference>
<dbReference type="GO" id="GO:0015891">
    <property type="term" value="P:siderophore transport"/>
    <property type="evidence" value="ECO:0007669"/>
    <property type="project" value="InterPro"/>
</dbReference>
<evidence type="ECO:0000256" key="14">
    <source>
        <dbReference type="PROSITE-ProRule" id="PRU01360"/>
    </source>
</evidence>
<dbReference type="InterPro" id="IPR010917">
    <property type="entry name" value="TonB_rcpt_CS"/>
</dbReference>
<keyword evidence="10 16" id="KW-0798">TonB box</keyword>
<accession>A0A2U8P536</accession>
<evidence type="ECO:0000256" key="10">
    <source>
        <dbReference type="ARBA" id="ARBA00023077"/>
    </source>
</evidence>
<comment type="similarity">
    <text evidence="2 14 16">Belongs to the TonB-dependent receptor family.</text>
</comment>
<dbReference type="GO" id="GO:0015344">
    <property type="term" value="F:siderophore uptake transmembrane transporter activity"/>
    <property type="evidence" value="ECO:0007669"/>
    <property type="project" value="TreeGrafter"/>
</dbReference>
<evidence type="ECO:0000256" key="2">
    <source>
        <dbReference type="ARBA" id="ARBA00009810"/>
    </source>
</evidence>
<comment type="subcellular location">
    <subcellularLocation>
        <location evidence="1 14">Cell outer membrane</location>
        <topology evidence="1 14">Multi-pass membrane protein</topology>
    </subcellularLocation>
</comment>
<dbReference type="GO" id="GO:0038023">
    <property type="term" value="F:signaling receptor activity"/>
    <property type="evidence" value="ECO:0007669"/>
    <property type="project" value="InterPro"/>
</dbReference>
<evidence type="ECO:0000256" key="11">
    <source>
        <dbReference type="ARBA" id="ARBA00023136"/>
    </source>
</evidence>
<evidence type="ECO:0000313" key="20">
    <source>
        <dbReference type="EMBL" id="AWL92845.1"/>
    </source>
</evidence>
<evidence type="ECO:0000256" key="1">
    <source>
        <dbReference type="ARBA" id="ARBA00004571"/>
    </source>
</evidence>
<organism evidence="20 21">
    <name type="scientific">Bradyrhizobium ottawaense</name>
    <dbReference type="NCBI Taxonomy" id="931866"/>
    <lineage>
        <taxon>Bacteria</taxon>
        <taxon>Pseudomonadati</taxon>
        <taxon>Pseudomonadota</taxon>
        <taxon>Alphaproteobacteria</taxon>
        <taxon>Hyphomicrobiales</taxon>
        <taxon>Nitrobacteraceae</taxon>
        <taxon>Bradyrhizobium</taxon>
    </lineage>
</organism>
<feature type="domain" description="TonB-dependent receptor-like beta-barrel" evidence="18">
    <location>
        <begin position="344"/>
        <end position="742"/>
    </location>
</feature>
<dbReference type="Gene3D" id="2.170.130.10">
    <property type="entry name" value="TonB-dependent receptor, plug domain"/>
    <property type="match status" value="1"/>
</dbReference>
<dbReference type="NCBIfam" id="TIGR01783">
    <property type="entry name" value="TonB-siderophor"/>
    <property type="match status" value="1"/>
</dbReference>
<keyword evidence="9" id="KW-0406">Ion transport</keyword>
<keyword evidence="7" id="KW-0732">Signal</keyword>
<evidence type="ECO:0000256" key="9">
    <source>
        <dbReference type="ARBA" id="ARBA00023065"/>
    </source>
</evidence>
<dbReference type="Gene3D" id="2.40.170.20">
    <property type="entry name" value="TonB-dependent receptor, beta-barrel domain"/>
    <property type="match status" value="1"/>
</dbReference>
<feature type="domain" description="TonB-dependent receptor plug" evidence="19">
    <location>
        <begin position="131"/>
        <end position="226"/>
    </location>
</feature>
<dbReference type="InterPro" id="IPR037066">
    <property type="entry name" value="Plug_dom_sf"/>
</dbReference>
<feature type="short sequence motif" description="TonB C-terminal box" evidence="15">
    <location>
        <begin position="755"/>
        <end position="772"/>
    </location>
</feature>
<evidence type="ECO:0000313" key="21">
    <source>
        <dbReference type="Proteomes" id="UP000215703"/>
    </source>
</evidence>
<dbReference type="GO" id="GO:0009279">
    <property type="term" value="C:cell outer membrane"/>
    <property type="evidence" value="ECO:0007669"/>
    <property type="project" value="UniProtKB-SubCell"/>
</dbReference>
<keyword evidence="6 14" id="KW-0812">Transmembrane</keyword>
<evidence type="ECO:0000256" key="7">
    <source>
        <dbReference type="ARBA" id="ARBA00022729"/>
    </source>
</evidence>
<keyword evidence="12 20" id="KW-0675">Receptor</keyword>
<dbReference type="PROSITE" id="PS01156">
    <property type="entry name" value="TONB_DEPENDENT_REC_2"/>
    <property type="match status" value="1"/>
</dbReference>
<evidence type="ECO:0000259" key="19">
    <source>
        <dbReference type="Pfam" id="PF07715"/>
    </source>
</evidence>
<keyword evidence="3 14" id="KW-0813">Transport</keyword>
<evidence type="ECO:0000256" key="3">
    <source>
        <dbReference type="ARBA" id="ARBA00022448"/>
    </source>
</evidence>
<dbReference type="Pfam" id="PF07715">
    <property type="entry name" value="Plug"/>
    <property type="match status" value="1"/>
</dbReference>
<dbReference type="AlphaFoldDB" id="A0A2U8P536"/>
<keyword evidence="13 14" id="KW-0998">Cell outer membrane</keyword>
<feature type="compositionally biased region" description="Low complexity" evidence="17">
    <location>
        <begin position="86"/>
        <end position="97"/>
    </location>
</feature>
<dbReference type="InterPro" id="IPR010105">
    <property type="entry name" value="TonB_sidphr_rcpt"/>
</dbReference>
<proteinExistence type="inferred from homology"/>
<dbReference type="InterPro" id="IPR012910">
    <property type="entry name" value="Plug_dom"/>
</dbReference>
<evidence type="ECO:0000256" key="8">
    <source>
        <dbReference type="ARBA" id="ARBA00023004"/>
    </source>
</evidence>
<dbReference type="PROSITE" id="PS52016">
    <property type="entry name" value="TONB_DEPENDENT_REC_3"/>
    <property type="match status" value="1"/>
</dbReference>
<keyword evidence="5" id="KW-0410">Iron transport</keyword>
<keyword evidence="4 14" id="KW-1134">Transmembrane beta strand</keyword>
<dbReference type="KEGG" id="bot:CIT37_11960"/>
<dbReference type="SUPFAM" id="SSF56935">
    <property type="entry name" value="Porins"/>
    <property type="match status" value="1"/>
</dbReference>
<reference evidence="20 21" key="2">
    <citation type="journal article" date="2017" name="Syst. Appl. Microbiol.">
        <title>Soybeans inoculated with root zone soils of Canadian native legumes harbour diverse and novel Bradyrhizobium spp. that possess agricultural potential.</title>
        <authorList>
            <person name="Bromfield E.S.P."/>
            <person name="Cloutier S."/>
            <person name="Tambong J.T."/>
            <person name="Tran Thi T.V."/>
        </authorList>
    </citation>
    <scope>NUCLEOTIDE SEQUENCE [LARGE SCALE GENOMIC DNA]</scope>
    <source>
        <strain evidence="20 21">OO99</strain>
    </source>
</reference>
<gene>
    <name evidence="20" type="ORF">CIT37_11960</name>
</gene>
<dbReference type="InterPro" id="IPR036942">
    <property type="entry name" value="Beta-barrel_TonB_sf"/>
</dbReference>